<feature type="domain" description="Aminoglycoside phosphotransferase" evidence="2">
    <location>
        <begin position="195"/>
        <end position="246"/>
    </location>
</feature>
<protein>
    <recommendedName>
        <fullName evidence="2">Aminoglycoside phosphotransferase domain-containing protein</fullName>
    </recommendedName>
</protein>
<dbReference type="OrthoDB" id="5090033at2759"/>
<proteinExistence type="predicted"/>
<sequence length="302" mass="33372">MVQLTAFALALAAFTLGAQAGPCATCNPVNIIQDGSFEDASSTAWTFDSGVTVQTDAPGADYSVSGTNYVSFNIAQREDRQRYSISQQLTGLKPNQPYTLQFTWELTDASGIYDGGVDIQTQLDGVQVDFIGSSGRGPLDQVTLHTVTITPTSSTPVLRISCGGGGNYYYESPTGPEYCSFLKSLLPRPDPNELCVFTHGDVYPGNITVDIDPTNPTEYVVTGIIDWEESGFYPAWFEATNVLYNFKEYYDEPKGRNGLEDWWRYVPRCIAPASYPTEWAIGRLLCTWQMKLCLRLAYKLGR</sequence>
<dbReference type="SUPFAM" id="SSF56112">
    <property type="entry name" value="Protein kinase-like (PK-like)"/>
    <property type="match status" value="1"/>
</dbReference>
<dbReference type="Gene3D" id="3.90.1200.10">
    <property type="match status" value="1"/>
</dbReference>
<dbReference type="eggNOG" id="ENOG502RQ20">
    <property type="taxonomic scope" value="Eukaryota"/>
</dbReference>
<dbReference type="InterPro" id="IPR011009">
    <property type="entry name" value="Kinase-like_dom_sf"/>
</dbReference>
<dbReference type="InterPro" id="IPR051678">
    <property type="entry name" value="AGP_Transferase"/>
</dbReference>
<name>U7PZU5_SPOS1</name>
<keyword evidence="4" id="KW-1185">Reference proteome</keyword>
<dbReference type="PANTHER" id="PTHR21310">
    <property type="entry name" value="AMINOGLYCOSIDE PHOSPHOTRANSFERASE-RELATED-RELATED"/>
    <property type="match status" value="1"/>
</dbReference>
<reference evidence="4" key="1">
    <citation type="journal article" date="2014" name="Genome Announc.">
        <title>Genome sequence of the pathogenic fungus Sporothrix schenckii (ATCC 58251).</title>
        <authorList>
            <person name="Cuomo C.A."/>
            <person name="Rodriguez-Del Valle N."/>
            <person name="Perez-Sanchez L."/>
            <person name="Abouelleil A."/>
            <person name="Goldberg J."/>
            <person name="Young S."/>
            <person name="Zeng Q."/>
            <person name="Birren B.W."/>
        </authorList>
    </citation>
    <scope>NUCLEOTIDE SEQUENCE [LARGE SCALE GENOMIC DNA]</scope>
    <source>
        <strain evidence="4">ATCC 58251 / de Perez 2211183</strain>
    </source>
</reference>
<feature type="chain" id="PRO_5004686715" description="Aminoglycoside phosphotransferase domain-containing protein" evidence="1">
    <location>
        <begin position="21"/>
        <end position="302"/>
    </location>
</feature>
<evidence type="ECO:0000256" key="1">
    <source>
        <dbReference type="SAM" id="SignalP"/>
    </source>
</evidence>
<dbReference type="EMBL" id="KI440844">
    <property type="protein sequence ID" value="ERT00427.1"/>
    <property type="molecule type" value="Genomic_DNA"/>
</dbReference>
<evidence type="ECO:0000313" key="3">
    <source>
        <dbReference type="EMBL" id="ERT00427.1"/>
    </source>
</evidence>
<dbReference type="HOGENOM" id="CLU_921886_0_0_1"/>
<dbReference type="InterPro" id="IPR002575">
    <property type="entry name" value="Aminoglycoside_PTrfase"/>
</dbReference>
<dbReference type="STRING" id="1391915.U7PZU5"/>
<dbReference type="Proteomes" id="UP000018087">
    <property type="component" value="Unassembled WGS sequence"/>
</dbReference>
<dbReference type="Gene3D" id="2.60.120.260">
    <property type="entry name" value="Galactose-binding domain-like"/>
    <property type="match status" value="1"/>
</dbReference>
<evidence type="ECO:0000259" key="2">
    <source>
        <dbReference type="Pfam" id="PF01636"/>
    </source>
</evidence>
<dbReference type="Pfam" id="PF01636">
    <property type="entry name" value="APH"/>
    <property type="match status" value="1"/>
</dbReference>
<keyword evidence="1" id="KW-0732">Signal</keyword>
<evidence type="ECO:0000313" key="4">
    <source>
        <dbReference type="Proteomes" id="UP000018087"/>
    </source>
</evidence>
<gene>
    <name evidence="3" type="ORF">HMPREF1624_03798</name>
</gene>
<organism evidence="3 4">
    <name type="scientific">Sporothrix schenckii (strain ATCC 58251 / de Perez 2211183)</name>
    <name type="common">Rose-picker's disease fungus</name>
    <dbReference type="NCBI Taxonomy" id="1391915"/>
    <lineage>
        <taxon>Eukaryota</taxon>
        <taxon>Fungi</taxon>
        <taxon>Dikarya</taxon>
        <taxon>Ascomycota</taxon>
        <taxon>Pezizomycotina</taxon>
        <taxon>Sordariomycetes</taxon>
        <taxon>Sordariomycetidae</taxon>
        <taxon>Ophiostomatales</taxon>
        <taxon>Ophiostomataceae</taxon>
        <taxon>Sporothrix</taxon>
    </lineage>
</organism>
<accession>U7PZU5</accession>
<feature type="signal peptide" evidence="1">
    <location>
        <begin position="1"/>
        <end position="20"/>
    </location>
</feature>
<dbReference type="AlphaFoldDB" id="U7PZU5"/>
<dbReference type="PANTHER" id="PTHR21310:SF54">
    <property type="entry name" value="AMINOGLYCOSIDE PHOSPHOTRANSFERASE DOMAIN-CONTAINING PROTEIN"/>
    <property type="match status" value="1"/>
</dbReference>